<evidence type="ECO:0000256" key="1">
    <source>
        <dbReference type="ARBA" id="ARBA00023268"/>
    </source>
</evidence>
<dbReference type="GO" id="GO:0003824">
    <property type="term" value="F:catalytic activity"/>
    <property type="evidence" value="ECO:0007669"/>
    <property type="project" value="UniProtKB-KW"/>
</dbReference>
<dbReference type="OrthoDB" id="116078at2759"/>
<reference evidence="3 4" key="1">
    <citation type="submission" date="2018-01" db="EMBL/GenBank/DDBJ databases">
        <title>Draft genome of the strawberry crown rot pathogen Phytophthora cactorum.</title>
        <authorList>
            <person name="Armitage A.D."/>
            <person name="Lysoe E."/>
            <person name="Nellist C.F."/>
            <person name="Harrison R.J."/>
            <person name="Brurberg M.B."/>
        </authorList>
    </citation>
    <scope>NUCLEOTIDE SEQUENCE [LARGE SCALE GENOMIC DNA]</scope>
    <source>
        <strain evidence="3 4">10300</strain>
    </source>
</reference>
<dbReference type="SUPFAM" id="SSF56672">
    <property type="entry name" value="DNA/RNA polymerases"/>
    <property type="match status" value="1"/>
</dbReference>
<gene>
    <name evidence="3" type="ORF">PC110_g10399</name>
</gene>
<dbReference type="EMBL" id="MJFZ01000243">
    <property type="protein sequence ID" value="RAW33266.1"/>
    <property type="molecule type" value="Genomic_DNA"/>
</dbReference>
<dbReference type="InterPro" id="IPR041577">
    <property type="entry name" value="RT_RNaseH_2"/>
</dbReference>
<dbReference type="InterPro" id="IPR050951">
    <property type="entry name" value="Retrovirus_Pol_polyprotein"/>
</dbReference>
<dbReference type="InterPro" id="IPR043502">
    <property type="entry name" value="DNA/RNA_pol_sf"/>
</dbReference>
<dbReference type="InterPro" id="IPR043128">
    <property type="entry name" value="Rev_trsase/Diguanyl_cyclase"/>
</dbReference>
<feature type="domain" description="Reverse transcriptase/retrotransposon-derived protein RNase H-like" evidence="2">
    <location>
        <begin position="48"/>
        <end position="119"/>
    </location>
</feature>
<organism evidence="3 4">
    <name type="scientific">Phytophthora cactorum</name>
    <dbReference type="NCBI Taxonomy" id="29920"/>
    <lineage>
        <taxon>Eukaryota</taxon>
        <taxon>Sar</taxon>
        <taxon>Stramenopiles</taxon>
        <taxon>Oomycota</taxon>
        <taxon>Peronosporomycetes</taxon>
        <taxon>Peronosporales</taxon>
        <taxon>Peronosporaceae</taxon>
        <taxon>Phytophthora</taxon>
    </lineage>
</organism>
<name>A0A329SBH4_9STRA</name>
<dbReference type="Gene3D" id="3.10.20.370">
    <property type="match status" value="1"/>
</dbReference>
<keyword evidence="1" id="KW-0511">Multifunctional enzyme</keyword>
<proteinExistence type="predicted"/>
<dbReference type="Gene3D" id="3.30.70.270">
    <property type="match status" value="1"/>
</dbReference>
<protein>
    <recommendedName>
        <fullName evidence="2">Reverse transcriptase/retrotransposon-derived protein RNase H-like domain-containing protein</fullName>
    </recommendedName>
</protein>
<evidence type="ECO:0000313" key="4">
    <source>
        <dbReference type="Proteomes" id="UP000251314"/>
    </source>
</evidence>
<evidence type="ECO:0000313" key="3">
    <source>
        <dbReference type="EMBL" id="RAW33266.1"/>
    </source>
</evidence>
<accession>A0A329SBH4</accession>
<comment type="caution">
    <text evidence="3">The sequence shown here is derived from an EMBL/GenBank/DDBJ whole genome shotgun (WGS) entry which is preliminary data.</text>
</comment>
<sequence length="172" mass="19679">MNIAKPHDLHTLRAFLGLTSYFRRCIPGFAAIAAPLERWKQKYVAFKWDDDCDGAFQQLQRELVRPAILMYPDFTKRIKLYVDSPHLVVGTCLIQAVEGRERVIAYASKMLAESQRNWVNRTSGTTEFECWETSGQLASYVVTWNMTSSICIQITRLSRGSSEKLLGLPTRN</sequence>
<dbReference type="Proteomes" id="UP000251314">
    <property type="component" value="Unassembled WGS sequence"/>
</dbReference>
<dbReference type="AlphaFoldDB" id="A0A329SBH4"/>
<keyword evidence="4" id="KW-1185">Reference proteome</keyword>
<dbReference type="PANTHER" id="PTHR37984:SF5">
    <property type="entry name" value="PROTEIN NYNRIN-LIKE"/>
    <property type="match status" value="1"/>
</dbReference>
<dbReference type="Pfam" id="PF17919">
    <property type="entry name" value="RT_RNaseH_2"/>
    <property type="match status" value="1"/>
</dbReference>
<dbReference type="STRING" id="29920.A0A329SBH4"/>
<dbReference type="PANTHER" id="PTHR37984">
    <property type="entry name" value="PROTEIN CBG26694"/>
    <property type="match status" value="1"/>
</dbReference>
<dbReference type="VEuPathDB" id="FungiDB:PC110_g10399"/>
<evidence type="ECO:0000259" key="2">
    <source>
        <dbReference type="Pfam" id="PF17919"/>
    </source>
</evidence>